<reference evidence="1 2" key="1">
    <citation type="submission" date="2024-05" db="EMBL/GenBank/DDBJ databases">
        <title>Haplotype-resolved chromosome-level genome assembly of Huyou (Citrus changshanensis).</title>
        <authorList>
            <person name="Miao C."/>
            <person name="Chen W."/>
            <person name="Wu Y."/>
            <person name="Wang L."/>
            <person name="Zhao S."/>
            <person name="Grierson D."/>
            <person name="Xu C."/>
            <person name="Chen K."/>
        </authorList>
    </citation>
    <scope>NUCLEOTIDE SEQUENCE [LARGE SCALE GENOMIC DNA]</scope>
    <source>
        <strain evidence="1">01-14</strain>
        <tissue evidence="1">Leaf</tissue>
    </source>
</reference>
<dbReference type="Proteomes" id="UP001428341">
    <property type="component" value="Unassembled WGS sequence"/>
</dbReference>
<dbReference type="AlphaFoldDB" id="A0AAP0LQF0"/>
<accession>A0AAP0LQF0</accession>
<dbReference type="EMBL" id="JBCGBO010000024">
    <property type="protein sequence ID" value="KAK9180806.1"/>
    <property type="molecule type" value="Genomic_DNA"/>
</dbReference>
<gene>
    <name evidence="1" type="ORF">WN944_023941</name>
</gene>
<sequence length="74" mass="8570">MSFEKYAGDLDEDDVTIHMAVMWEALKNVGIKSTAWMVKNTKIEHLDARSQQFDLFIKYLSVLSNFREIAMNLA</sequence>
<proteinExistence type="predicted"/>
<comment type="caution">
    <text evidence="1">The sequence shown here is derived from an EMBL/GenBank/DDBJ whole genome shotgun (WGS) entry which is preliminary data.</text>
</comment>
<name>A0AAP0LQF0_9ROSI</name>
<evidence type="ECO:0000313" key="2">
    <source>
        <dbReference type="Proteomes" id="UP001428341"/>
    </source>
</evidence>
<keyword evidence="2" id="KW-1185">Reference proteome</keyword>
<organism evidence="1 2">
    <name type="scientific">Citrus x changshan-huyou</name>
    <dbReference type="NCBI Taxonomy" id="2935761"/>
    <lineage>
        <taxon>Eukaryota</taxon>
        <taxon>Viridiplantae</taxon>
        <taxon>Streptophyta</taxon>
        <taxon>Embryophyta</taxon>
        <taxon>Tracheophyta</taxon>
        <taxon>Spermatophyta</taxon>
        <taxon>Magnoliopsida</taxon>
        <taxon>eudicotyledons</taxon>
        <taxon>Gunneridae</taxon>
        <taxon>Pentapetalae</taxon>
        <taxon>rosids</taxon>
        <taxon>malvids</taxon>
        <taxon>Sapindales</taxon>
        <taxon>Rutaceae</taxon>
        <taxon>Aurantioideae</taxon>
        <taxon>Citrus</taxon>
    </lineage>
</organism>
<protein>
    <submittedName>
        <fullName evidence="1">Uncharacterized protein</fullName>
    </submittedName>
</protein>
<evidence type="ECO:0000313" key="1">
    <source>
        <dbReference type="EMBL" id="KAK9180806.1"/>
    </source>
</evidence>